<evidence type="ECO:0000313" key="2">
    <source>
        <dbReference type="EMBL" id="GHI74630.1"/>
    </source>
</evidence>
<proteinExistence type="predicted"/>
<gene>
    <name evidence="2" type="ORF">Sspor_01910</name>
</gene>
<feature type="domain" description="AB hydrolase-1" evidence="1">
    <location>
        <begin position="20"/>
        <end position="244"/>
    </location>
</feature>
<comment type="caution">
    <text evidence="2">The sequence shown here is derived from an EMBL/GenBank/DDBJ whole genome shotgun (WGS) entry which is preliminary data.</text>
</comment>
<dbReference type="PANTHER" id="PTHR43798:SF33">
    <property type="entry name" value="HYDROLASE, PUTATIVE (AFU_ORTHOLOGUE AFUA_2G14860)-RELATED"/>
    <property type="match status" value="1"/>
</dbReference>
<dbReference type="InterPro" id="IPR000073">
    <property type="entry name" value="AB_hydrolase_1"/>
</dbReference>
<keyword evidence="2" id="KW-0378">Hydrolase</keyword>
<keyword evidence="3" id="KW-1185">Reference proteome</keyword>
<protein>
    <submittedName>
        <fullName evidence="2">Alpha/beta hydrolase</fullName>
    </submittedName>
</protein>
<sequence>MNATAPVPFTVKETGSGRPVLLLHGGAGPASMRPFAALLAERQDARVLLPTHPGFDGTQRPATLDGIRALAAAYTALLAERGLTGVTVVGNSIGGWIAAEMGLLDDGRIAACVILNGVGITVPGHPLADFFALRPDEVAALSFHDPARSPLAAADRFTQAQRATMAANRETLSTYAGREMADPTLAGRLAATRVPTLVAWGTADRIASLGYGEAYAAAIPGAVFRPLADTGHLPQLETPETVLAAVAEFTTP</sequence>
<dbReference type="Proteomes" id="UP000608522">
    <property type="component" value="Unassembled WGS sequence"/>
</dbReference>
<dbReference type="GO" id="GO:0016787">
    <property type="term" value="F:hydrolase activity"/>
    <property type="evidence" value="ECO:0007669"/>
    <property type="project" value="UniProtKB-KW"/>
</dbReference>
<dbReference type="Gene3D" id="3.40.50.1820">
    <property type="entry name" value="alpha/beta hydrolase"/>
    <property type="match status" value="1"/>
</dbReference>
<evidence type="ECO:0000259" key="1">
    <source>
        <dbReference type="Pfam" id="PF12697"/>
    </source>
</evidence>
<dbReference type="RefSeq" id="WP_202197233.1">
    <property type="nucleotide sequence ID" value="NZ_BAAATO010000022.1"/>
</dbReference>
<dbReference type="InterPro" id="IPR029058">
    <property type="entry name" value="AB_hydrolase_fold"/>
</dbReference>
<dbReference type="PRINTS" id="PR00111">
    <property type="entry name" value="ABHYDROLASE"/>
</dbReference>
<dbReference type="InterPro" id="IPR050266">
    <property type="entry name" value="AB_hydrolase_sf"/>
</dbReference>
<organism evidence="2 3">
    <name type="scientific">Streptomyces spororaveus</name>
    <dbReference type="NCBI Taxonomy" id="284039"/>
    <lineage>
        <taxon>Bacteria</taxon>
        <taxon>Bacillati</taxon>
        <taxon>Actinomycetota</taxon>
        <taxon>Actinomycetes</taxon>
        <taxon>Kitasatosporales</taxon>
        <taxon>Streptomycetaceae</taxon>
        <taxon>Streptomyces</taxon>
    </lineage>
</organism>
<accession>A0ABQ3T2M0</accession>
<dbReference type="Pfam" id="PF12697">
    <property type="entry name" value="Abhydrolase_6"/>
    <property type="match status" value="1"/>
</dbReference>
<evidence type="ECO:0000313" key="3">
    <source>
        <dbReference type="Proteomes" id="UP000608522"/>
    </source>
</evidence>
<dbReference type="SUPFAM" id="SSF53474">
    <property type="entry name" value="alpha/beta-Hydrolases"/>
    <property type="match status" value="1"/>
</dbReference>
<reference evidence="3" key="1">
    <citation type="submission" date="2023-07" db="EMBL/GenBank/DDBJ databases">
        <title>Whole genome shotgun sequence of Streptomyces spororaveus NBRC 15456.</title>
        <authorList>
            <person name="Komaki H."/>
            <person name="Tamura T."/>
        </authorList>
    </citation>
    <scope>NUCLEOTIDE SEQUENCE [LARGE SCALE GENOMIC DNA]</scope>
    <source>
        <strain evidence="3">NBRC 15456</strain>
    </source>
</reference>
<name>A0ABQ3T2M0_9ACTN</name>
<dbReference type="PANTHER" id="PTHR43798">
    <property type="entry name" value="MONOACYLGLYCEROL LIPASE"/>
    <property type="match status" value="1"/>
</dbReference>
<dbReference type="EMBL" id="BNED01000002">
    <property type="protein sequence ID" value="GHI74630.1"/>
    <property type="molecule type" value="Genomic_DNA"/>
</dbReference>